<feature type="compositionally biased region" description="Acidic residues" evidence="1">
    <location>
        <begin position="186"/>
        <end position="200"/>
    </location>
</feature>
<feature type="region of interest" description="Disordered" evidence="1">
    <location>
        <begin position="232"/>
        <end position="257"/>
    </location>
</feature>
<comment type="caution">
    <text evidence="2">The sequence shown here is derived from an EMBL/GenBank/DDBJ whole genome shotgun (WGS) entry which is preliminary data.</text>
</comment>
<organism evidence="2 4">
    <name type="scientific">Phytophthora rubi</name>
    <dbReference type="NCBI Taxonomy" id="129364"/>
    <lineage>
        <taxon>Eukaryota</taxon>
        <taxon>Sar</taxon>
        <taxon>Stramenopiles</taxon>
        <taxon>Oomycota</taxon>
        <taxon>Peronosporomycetes</taxon>
        <taxon>Peronosporales</taxon>
        <taxon>Peronosporaceae</taxon>
        <taxon>Phytophthora</taxon>
    </lineage>
</organism>
<dbReference type="AlphaFoldDB" id="A0A6A3LPJ2"/>
<evidence type="ECO:0000313" key="2">
    <source>
        <dbReference type="EMBL" id="KAE9021139.1"/>
    </source>
</evidence>
<name>A0A6A3LPJ2_9STRA</name>
<evidence type="ECO:0000313" key="4">
    <source>
        <dbReference type="Proteomes" id="UP000429607"/>
    </source>
</evidence>
<keyword evidence="5" id="KW-1185">Reference proteome</keyword>
<sequence>MPVTTFVLPSSPCEHCDHAPSDLSAAATPLEVDLRAMEGKWLLLLRTPTRPGSGREVRLRLRRIQILARPSEPVPVRILPPPVLPLPFRILLQAVTPVPAGPAASAALPGRASSERRPPATAPGPVTPQPRPPVVDSDRPEVSPAAAASISGDPESSSPVVGADGSGVEPRTTSAAQTPKSPVASEDSDAIFDASDDESSQADATGSPPADSDEPDAIFEDSDDERLQVALARSRSDARPRAGARRRSSSSVPDDGSRSAAIHIVMFRSDDIDGATESVSTESLGDPASPRASAEASTTVQPFAPVSDFVPGLHQSRDIPHSAIVPWEPAQIRVLTLDTITPRILISQKVLPPGWLFPRRTGRAGQLDLALYLPELITERNVTDFYLDDPWEALDLDSTKPLTCDPDLCPPLAAITDEFLALAKDHKQAIWEFTHSFPIPRCRALGCFLLLRA</sequence>
<accession>A0A6A3LPJ2</accession>
<dbReference type="Proteomes" id="UP000434957">
    <property type="component" value="Unassembled WGS sequence"/>
</dbReference>
<dbReference type="EMBL" id="QXFT01000574">
    <property type="protein sequence ID" value="KAE9340446.1"/>
    <property type="molecule type" value="Genomic_DNA"/>
</dbReference>
<reference evidence="2 4" key="1">
    <citation type="submission" date="2018-09" db="EMBL/GenBank/DDBJ databases">
        <title>Genomic investigation of the strawberry pathogen Phytophthora fragariae indicates pathogenicity is determined by transcriptional variation in three key races.</title>
        <authorList>
            <person name="Adams T.M."/>
            <person name="Armitage A.D."/>
            <person name="Sobczyk M.K."/>
            <person name="Bates H.J."/>
            <person name="Dunwell J.M."/>
            <person name="Nellist C.F."/>
            <person name="Harrison R.J."/>
        </authorList>
    </citation>
    <scope>NUCLEOTIDE SEQUENCE [LARGE SCALE GENOMIC DNA]</scope>
    <source>
        <strain evidence="2 4">SCRP249</strain>
        <strain evidence="3 5">SCRP333</strain>
    </source>
</reference>
<protein>
    <submittedName>
        <fullName evidence="2">Uncharacterized protein</fullName>
    </submittedName>
</protein>
<feature type="compositionally biased region" description="Acidic residues" evidence="1">
    <location>
        <begin position="211"/>
        <end position="220"/>
    </location>
</feature>
<evidence type="ECO:0000313" key="5">
    <source>
        <dbReference type="Proteomes" id="UP000434957"/>
    </source>
</evidence>
<dbReference type="EMBL" id="QXFV01000919">
    <property type="protein sequence ID" value="KAE9021139.1"/>
    <property type="molecule type" value="Genomic_DNA"/>
</dbReference>
<evidence type="ECO:0000313" key="3">
    <source>
        <dbReference type="EMBL" id="KAE9340446.1"/>
    </source>
</evidence>
<feature type="compositionally biased region" description="Low complexity" evidence="1">
    <location>
        <begin position="100"/>
        <end position="112"/>
    </location>
</feature>
<feature type="region of interest" description="Disordered" evidence="1">
    <location>
        <begin position="100"/>
        <end position="220"/>
    </location>
</feature>
<feature type="compositionally biased region" description="Polar residues" evidence="1">
    <location>
        <begin position="171"/>
        <end position="180"/>
    </location>
</feature>
<feature type="compositionally biased region" description="Pro residues" evidence="1">
    <location>
        <begin position="120"/>
        <end position="133"/>
    </location>
</feature>
<gene>
    <name evidence="2" type="ORF">PR001_g13436</name>
    <name evidence="3" type="ORF">PR003_g10487</name>
</gene>
<proteinExistence type="predicted"/>
<dbReference type="Proteomes" id="UP000429607">
    <property type="component" value="Unassembled WGS sequence"/>
</dbReference>
<evidence type="ECO:0000256" key="1">
    <source>
        <dbReference type="SAM" id="MobiDB-lite"/>
    </source>
</evidence>